<dbReference type="InterPro" id="IPR003661">
    <property type="entry name" value="HisK_dim/P_dom"/>
</dbReference>
<evidence type="ECO:0000259" key="8">
    <source>
        <dbReference type="PROSITE" id="PS50109"/>
    </source>
</evidence>
<dbReference type="Gene3D" id="3.30.565.10">
    <property type="entry name" value="Histidine kinase-like ATPase, C-terminal domain"/>
    <property type="match status" value="1"/>
</dbReference>
<reference evidence="10" key="1">
    <citation type="submission" date="2019-09" db="EMBL/GenBank/DDBJ databases">
        <title>Distinct polysaccharide growth profiles of human intestinal Prevotella copri isolates.</title>
        <authorList>
            <person name="Fehlner-Peach H."/>
            <person name="Magnabosco C."/>
            <person name="Raghavan V."/>
            <person name="Scher J.U."/>
            <person name="Tett A."/>
            <person name="Cox L.M."/>
            <person name="Gottsegen C."/>
            <person name="Watters A."/>
            <person name="Wiltshire- Gordon J.D."/>
            <person name="Segata N."/>
            <person name="Bonneau R."/>
            <person name="Littman D.R."/>
        </authorList>
    </citation>
    <scope>NUCLEOTIDE SEQUENCE [LARGE SCALE GENOMIC DNA]</scope>
    <source>
        <strain evidence="10">iAQ1179</strain>
    </source>
</reference>
<dbReference type="CDD" id="cd00075">
    <property type="entry name" value="HATPase"/>
    <property type="match status" value="1"/>
</dbReference>
<dbReference type="EC" id="2.7.13.3" evidence="2"/>
<evidence type="ECO:0000313" key="9">
    <source>
        <dbReference type="EMBL" id="MQN11580.1"/>
    </source>
</evidence>
<feature type="domain" description="Histidine kinase" evidence="8">
    <location>
        <begin position="213"/>
        <end position="433"/>
    </location>
</feature>
<dbReference type="GO" id="GO:0000155">
    <property type="term" value="F:phosphorelay sensor kinase activity"/>
    <property type="evidence" value="ECO:0007669"/>
    <property type="project" value="InterPro"/>
</dbReference>
<dbReference type="InterPro" id="IPR036097">
    <property type="entry name" value="HisK_dim/P_sf"/>
</dbReference>
<dbReference type="InterPro" id="IPR005467">
    <property type="entry name" value="His_kinase_dom"/>
</dbReference>
<dbReference type="AlphaFoldDB" id="A0AA90UD80"/>
<sequence>MKVNGYKNLTIATIFAVLLLQTIWLYNSFSLAVNKLTTEVNDFFIQSLFEELNSRFANIPPDTQIQGSNKSNPKYDNYEYINNGIYNLCHKDVDFQQLAKILNKNVKQSKMPNTYVLYKVTDKRKMIVYKDKSFHANLIGAIKSEIIPTRINGAQGVQIEFVNPFALYFHELGLLVLISFILCFLAFVCVMKQVAIIRTQEENARIQKDFSYAMIHDMKTPLATISMGINALTIPTVGESKQLRTKYLTVIRNENKHLYQLINRILTISKFESGKLMLNKTIFDLEQLLKNIEGNFEVHTKKEVIFKNFINELLVFADKEYLGEVFYNLIDNSIKYSSNSVHIEIFSYRVEKGVNIRVKDNGIGISNEDQQIIFDKFERASAYKRTFSKGGAPGFGLGLNYVLHVIEAHGGMVSVDSELGKYTEFTIFLPDQNDSYGGGEEELDRFYQ</sequence>
<evidence type="ECO:0000256" key="2">
    <source>
        <dbReference type="ARBA" id="ARBA00012438"/>
    </source>
</evidence>
<dbReference type="InterPro" id="IPR036890">
    <property type="entry name" value="HATPase_C_sf"/>
</dbReference>
<feature type="transmembrane region" description="Helical" evidence="7">
    <location>
        <begin position="167"/>
        <end position="190"/>
    </location>
</feature>
<evidence type="ECO:0000256" key="6">
    <source>
        <dbReference type="ARBA" id="ARBA00023012"/>
    </source>
</evidence>
<dbReference type="PANTHER" id="PTHR43711">
    <property type="entry name" value="TWO-COMPONENT HISTIDINE KINASE"/>
    <property type="match status" value="1"/>
</dbReference>
<dbReference type="PANTHER" id="PTHR43711:SF1">
    <property type="entry name" value="HISTIDINE KINASE 1"/>
    <property type="match status" value="1"/>
</dbReference>
<dbReference type="RefSeq" id="WP_153127742.1">
    <property type="nucleotide sequence ID" value="NZ_VZCW01000046.1"/>
</dbReference>
<evidence type="ECO:0000256" key="4">
    <source>
        <dbReference type="ARBA" id="ARBA00022679"/>
    </source>
</evidence>
<dbReference type="SUPFAM" id="SSF55874">
    <property type="entry name" value="ATPase domain of HSP90 chaperone/DNA topoisomerase II/histidine kinase"/>
    <property type="match status" value="1"/>
</dbReference>
<dbReference type="SUPFAM" id="SSF47384">
    <property type="entry name" value="Homodimeric domain of signal transducing histidine kinase"/>
    <property type="match status" value="1"/>
</dbReference>
<keyword evidence="6" id="KW-0902">Two-component regulatory system</keyword>
<evidence type="ECO:0000313" key="10">
    <source>
        <dbReference type="Proteomes" id="UP000442105"/>
    </source>
</evidence>
<comment type="catalytic activity">
    <reaction evidence="1">
        <text>ATP + protein L-histidine = ADP + protein N-phospho-L-histidine.</text>
        <dbReference type="EC" id="2.7.13.3"/>
    </reaction>
</comment>
<keyword evidence="3" id="KW-0597">Phosphoprotein</keyword>
<evidence type="ECO:0000256" key="1">
    <source>
        <dbReference type="ARBA" id="ARBA00000085"/>
    </source>
</evidence>
<protein>
    <recommendedName>
        <fullName evidence="2">histidine kinase</fullName>
        <ecNumber evidence="2">2.7.13.3</ecNumber>
    </recommendedName>
</protein>
<dbReference type="EMBL" id="VZCW01000046">
    <property type="protein sequence ID" value="MQN11580.1"/>
    <property type="molecule type" value="Genomic_DNA"/>
</dbReference>
<dbReference type="InterPro" id="IPR003594">
    <property type="entry name" value="HATPase_dom"/>
</dbReference>
<dbReference type="Pfam" id="PF00512">
    <property type="entry name" value="HisKA"/>
    <property type="match status" value="1"/>
</dbReference>
<keyword evidence="7" id="KW-1133">Transmembrane helix</keyword>
<keyword evidence="7" id="KW-0472">Membrane</keyword>
<evidence type="ECO:0000256" key="5">
    <source>
        <dbReference type="ARBA" id="ARBA00022777"/>
    </source>
</evidence>
<dbReference type="PRINTS" id="PR00344">
    <property type="entry name" value="BCTRLSENSOR"/>
</dbReference>
<proteinExistence type="predicted"/>
<keyword evidence="7" id="KW-0812">Transmembrane</keyword>
<keyword evidence="5 9" id="KW-0418">Kinase</keyword>
<accession>A0AA90UD80</accession>
<dbReference type="SMART" id="SM00388">
    <property type="entry name" value="HisKA"/>
    <property type="match status" value="1"/>
</dbReference>
<organism evidence="9 10">
    <name type="scientific">Segatella copri</name>
    <dbReference type="NCBI Taxonomy" id="165179"/>
    <lineage>
        <taxon>Bacteria</taxon>
        <taxon>Pseudomonadati</taxon>
        <taxon>Bacteroidota</taxon>
        <taxon>Bacteroidia</taxon>
        <taxon>Bacteroidales</taxon>
        <taxon>Prevotellaceae</taxon>
        <taxon>Segatella</taxon>
    </lineage>
</organism>
<dbReference type="CDD" id="cd00082">
    <property type="entry name" value="HisKA"/>
    <property type="match status" value="1"/>
</dbReference>
<comment type="caution">
    <text evidence="9">The sequence shown here is derived from an EMBL/GenBank/DDBJ whole genome shotgun (WGS) entry which is preliminary data.</text>
</comment>
<dbReference type="InterPro" id="IPR050736">
    <property type="entry name" value="Sensor_HK_Regulatory"/>
</dbReference>
<gene>
    <name evidence="9" type="ORF">F7D95_01835</name>
</gene>
<dbReference type="Gene3D" id="1.10.287.130">
    <property type="match status" value="1"/>
</dbReference>
<evidence type="ECO:0000256" key="3">
    <source>
        <dbReference type="ARBA" id="ARBA00022553"/>
    </source>
</evidence>
<name>A0AA90UD80_9BACT</name>
<dbReference type="PROSITE" id="PS50109">
    <property type="entry name" value="HIS_KIN"/>
    <property type="match status" value="1"/>
</dbReference>
<dbReference type="SMART" id="SM00387">
    <property type="entry name" value="HATPase_c"/>
    <property type="match status" value="1"/>
</dbReference>
<dbReference type="Pfam" id="PF02518">
    <property type="entry name" value="HATPase_c"/>
    <property type="match status" value="1"/>
</dbReference>
<dbReference type="Proteomes" id="UP000442105">
    <property type="component" value="Unassembled WGS sequence"/>
</dbReference>
<dbReference type="InterPro" id="IPR004358">
    <property type="entry name" value="Sig_transdc_His_kin-like_C"/>
</dbReference>
<keyword evidence="4" id="KW-0808">Transferase</keyword>
<evidence type="ECO:0000256" key="7">
    <source>
        <dbReference type="SAM" id="Phobius"/>
    </source>
</evidence>